<dbReference type="SUPFAM" id="SSF54001">
    <property type="entry name" value="Cysteine proteinases"/>
    <property type="match status" value="1"/>
</dbReference>
<dbReference type="PROSITE" id="PS50005">
    <property type="entry name" value="TPR"/>
    <property type="match status" value="1"/>
</dbReference>
<dbReference type="InterPro" id="IPR011990">
    <property type="entry name" value="TPR-like_helical_dom_sf"/>
</dbReference>
<dbReference type="PANTHER" id="PTHR33490">
    <property type="entry name" value="BLR5614 PROTEIN-RELATED"/>
    <property type="match status" value="1"/>
</dbReference>
<reference evidence="5 6" key="1">
    <citation type="journal article" date="2023" name="Antonie Van Leeuwenhoek">
        <title>Mesoterricola silvestris gen. nov., sp. nov., Mesoterricola sediminis sp. nov., Geothrix oryzae sp. nov., Geothrix edaphica sp. nov., Geothrix rubra sp. nov., and Geothrix limicola sp. nov., six novel members of Acidobacteriota isolated from soils.</title>
        <authorList>
            <person name="Itoh H."/>
            <person name="Sugisawa Y."/>
            <person name="Mise K."/>
            <person name="Xu Z."/>
            <person name="Kuniyasu M."/>
            <person name="Ushijima N."/>
            <person name="Kawano K."/>
            <person name="Kobayashi E."/>
            <person name="Shiratori Y."/>
            <person name="Masuda Y."/>
            <person name="Senoo K."/>
        </authorList>
    </citation>
    <scope>NUCLEOTIDE SEQUENCE [LARGE SCALE GENOMIC DNA]</scope>
    <source>
        <strain evidence="5 6">Red804</strain>
    </source>
</reference>
<feature type="domain" description="DUF3857" evidence="4">
    <location>
        <begin position="71"/>
        <end position="230"/>
    </location>
</feature>
<feature type="domain" description="Transglutaminase-like" evidence="3">
    <location>
        <begin position="286"/>
        <end position="362"/>
    </location>
</feature>
<keyword evidence="2" id="KW-0732">Signal</keyword>
<dbReference type="InterPro" id="IPR019734">
    <property type="entry name" value="TPR_rpt"/>
</dbReference>
<dbReference type="InterPro" id="IPR038765">
    <property type="entry name" value="Papain-like_cys_pep_sf"/>
</dbReference>
<dbReference type="SUPFAM" id="SSF48452">
    <property type="entry name" value="TPR-like"/>
    <property type="match status" value="2"/>
</dbReference>
<dbReference type="InterPro" id="IPR024618">
    <property type="entry name" value="DUF3857"/>
</dbReference>
<evidence type="ECO:0000256" key="2">
    <source>
        <dbReference type="SAM" id="SignalP"/>
    </source>
</evidence>
<dbReference type="Gene3D" id="2.60.40.3140">
    <property type="match status" value="1"/>
</dbReference>
<evidence type="ECO:0000256" key="1">
    <source>
        <dbReference type="PROSITE-ProRule" id="PRU00339"/>
    </source>
</evidence>
<dbReference type="Gene3D" id="1.25.40.10">
    <property type="entry name" value="Tetratricopeptide repeat domain"/>
    <property type="match status" value="2"/>
</dbReference>
<evidence type="ECO:0008006" key="7">
    <source>
        <dbReference type="Google" id="ProtNLM"/>
    </source>
</evidence>
<proteinExistence type="predicted"/>
<accession>A0ABQ5QE62</accession>
<protein>
    <recommendedName>
        <fullName evidence="7">DUF3857 domain-containing protein</fullName>
    </recommendedName>
</protein>
<dbReference type="Pfam" id="PF01841">
    <property type="entry name" value="Transglut_core"/>
    <property type="match status" value="1"/>
</dbReference>
<keyword evidence="6" id="KW-1185">Reference proteome</keyword>
<dbReference type="SMART" id="SM00028">
    <property type="entry name" value="TPR"/>
    <property type="match status" value="4"/>
</dbReference>
<gene>
    <name evidence="5" type="ORF">GETHLI_12130</name>
</gene>
<dbReference type="InterPro" id="IPR002931">
    <property type="entry name" value="Transglutaminase-like"/>
</dbReference>
<organism evidence="5 6">
    <name type="scientific">Geothrix limicola</name>
    <dbReference type="NCBI Taxonomy" id="2927978"/>
    <lineage>
        <taxon>Bacteria</taxon>
        <taxon>Pseudomonadati</taxon>
        <taxon>Acidobacteriota</taxon>
        <taxon>Holophagae</taxon>
        <taxon>Holophagales</taxon>
        <taxon>Holophagaceae</taxon>
        <taxon>Geothrix</taxon>
    </lineage>
</organism>
<sequence length="1360" mass="150003">MGCFRGPLFALLMTLPLISGSSGAAPVAWEMAEPLTGEPAALLAASARQPQKEGAAVVELLEEHVVRVDAEGRREIRYRYVFRIDRESAIESWSSVSAEWSPWFEARPEIQARVITPDGQVHLLDPKTLGEYGAEDPDATVFGDRRHLRGPLPKLSKGALAEVFIRYWEKEPFSKAGVRGRIGLIQNVPVTRTRVELTVPSKGAFAFKLVGLSGVQADKRTNGEWTTVSLDLGPQEAVKEAEAHLPLDLALTPELRYSTVPSWSASAREYAEIVQKQIEGVDLSAWVSETLGGATQREEKIAKILQRLHRDIRYTGVEFRDAAIVPARPSETLRRGFGDCKDKSTLLICLLRAAGIPAEVALLRSGTAPDVDPDMPGSSGFNHAIVYLPGEKPAWIDATAEFTRAGAPVYGVEGRLAMVASPETVGLTRIPELRAEENWQREIRDVTFSESGPGTIRETTRAGGWFEERYRSDYSRNDEKKVRESLLEYAKNSFTAKSIGTARYTEGRDLSRPFELDLEIQETPSVRLDAERATVAVNPWSMVTRLLRALKDGQKEGDEEPVRKADFYLPEPYTQELIYKIHTPLGYELDVLPSDRVIPFGPGALSMTFKKGPQETVLVEFRMSVGNRRWTAGDVNAALKGLKAFGDEKVLQVAFNQVGESHLAAGRIKEAIAEFRRLVQARPGSASPHTRIARAFLAAGLGEAARQEARNAIHLDPKSAPAQEALGWILQHDLVGRRFGKGWDLKGATEAYRQAKTLDPKSYSIRGDLAILLEYNAEGVRYGAGADLDASIREYQEIRDELKNHNLDKNLVLTLAKRGRYQESVDLARGMAQATLRDTWLVVGLVTLQGVDQAIAEASRLFTDPAVRRAALVNAADQLIRLRKYPEATRLLQEGSNGSDQMSQIRSRVELLSRVRKVEPDDGDRKDPAGVVRQFMLTVLRQSTDLKRLRGLFSPAIVAQLDQEKATDLGGTVRNLLRGVDLPPEAMGDLAISLAQMAVDGNDSWGYRVQVRGLGTEVQAFFVTPTPSGYRVVGSTSTFAPIGLEALWSLDQGNLPRAQAWLDQARQLMGAPPADDPLAGPLFPRFWSKGQGGDAKAARLAAAILLLGENDSRMRSILETARKDPANVHLAEWIDTASLVGAMSRNDWPTTLPLSETLLKAHPTSLSAAGMRMGSLVGNQRWDELLRFSDAWSKEYPDQRRFREGQYMALKGLGRRMDMEQGLQDQIDRGRAEGMDYNNLAWSHVVRESVTSQSLELIRTATQGHKNASDMHTLATILAELGRTSEAKEALTQEIELKASEEVGTNEWYVLGRIAEHLGVPEVARTCFERAIAQAPADKGEDPDSCRALALRRLQGVKGA</sequence>
<feature type="repeat" description="TPR" evidence="1">
    <location>
        <begin position="652"/>
        <end position="685"/>
    </location>
</feature>
<dbReference type="Gene3D" id="2.60.120.1130">
    <property type="match status" value="1"/>
</dbReference>
<keyword evidence="1" id="KW-0802">TPR repeat</keyword>
<evidence type="ECO:0000313" key="5">
    <source>
        <dbReference type="EMBL" id="GLH72711.1"/>
    </source>
</evidence>
<feature type="chain" id="PRO_5046141851" description="DUF3857 domain-containing protein" evidence="2">
    <location>
        <begin position="25"/>
        <end position="1360"/>
    </location>
</feature>
<dbReference type="Proteomes" id="UP001165069">
    <property type="component" value="Unassembled WGS sequence"/>
</dbReference>
<dbReference type="EMBL" id="BSDE01000002">
    <property type="protein sequence ID" value="GLH72711.1"/>
    <property type="molecule type" value="Genomic_DNA"/>
</dbReference>
<name>A0ABQ5QE62_9BACT</name>
<dbReference type="Gene3D" id="3.10.620.30">
    <property type="match status" value="1"/>
</dbReference>
<feature type="signal peptide" evidence="2">
    <location>
        <begin position="1"/>
        <end position="24"/>
    </location>
</feature>
<evidence type="ECO:0000259" key="3">
    <source>
        <dbReference type="Pfam" id="PF01841"/>
    </source>
</evidence>
<dbReference type="Pfam" id="PF14559">
    <property type="entry name" value="TPR_19"/>
    <property type="match status" value="1"/>
</dbReference>
<dbReference type="Pfam" id="PF12969">
    <property type="entry name" value="DUF3857"/>
    <property type="match status" value="1"/>
</dbReference>
<comment type="caution">
    <text evidence="5">The sequence shown here is derived from an EMBL/GenBank/DDBJ whole genome shotgun (WGS) entry which is preliminary data.</text>
</comment>
<evidence type="ECO:0000259" key="4">
    <source>
        <dbReference type="Pfam" id="PF12969"/>
    </source>
</evidence>
<evidence type="ECO:0000313" key="6">
    <source>
        <dbReference type="Proteomes" id="UP001165069"/>
    </source>
</evidence>